<dbReference type="GO" id="GO:0010181">
    <property type="term" value="F:FMN binding"/>
    <property type="evidence" value="ECO:0007669"/>
    <property type="project" value="InterPro"/>
</dbReference>
<dbReference type="Gene3D" id="2.30.110.10">
    <property type="entry name" value="Electron Transport, Fmn-binding Protein, Chain A"/>
    <property type="match status" value="1"/>
</dbReference>
<feature type="domain" description="Flavin reductase like" evidence="5">
    <location>
        <begin position="22"/>
        <end position="176"/>
    </location>
</feature>
<comment type="cofactor">
    <cofactor evidence="1">
        <name>FMN</name>
        <dbReference type="ChEBI" id="CHEBI:58210"/>
    </cofactor>
</comment>
<protein>
    <submittedName>
        <fullName evidence="6">Flavin reductase like domain protein</fullName>
    </submittedName>
</protein>
<accession>A0A6V7R2Y9</accession>
<dbReference type="SMART" id="SM00903">
    <property type="entry name" value="Flavin_Reduct"/>
    <property type="match status" value="1"/>
</dbReference>
<proteinExistence type="inferred from homology"/>
<organism evidence="6 7">
    <name type="scientific">Jeotgalicoccus meleagridis</name>
    <dbReference type="NCBI Taxonomy" id="2759181"/>
    <lineage>
        <taxon>Bacteria</taxon>
        <taxon>Bacillati</taxon>
        <taxon>Bacillota</taxon>
        <taxon>Bacilli</taxon>
        <taxon>Bacillales</taxon>
        <taxon>Staphylococcaceae</taxon>
        <taxon>Jeotgalicoccus</taxon>
    </lineage>
</organism>
<reference evidence="6 7" key="1">
    <citation type="submission" date="2020-07" db="EMBL/GenBank/DDBJ databases">
        <authorList>
            <person name="Criscuolo A."/>
        </authorList>
    </citation>
    <scope>NUCLEOTIDE SEQUENCE [LARGE SCALE GENOMIC DNA]</scope>
    <source>
        <strain evidence="6">CIP111649</strain>
    </source>
</reference>
<dbReference type="GO" id="GO:0016646">
    <property type="term" value="F:oxidoreductase activity, acting on the CH-NH group of donors, NAD or NADP as acceptor"/>
    <property type="evidence" value="ECO:0007669"/>
    <property type="project" value="UniProtKB-ARBA"/>
</dbReference>
<dbReference type="AlphaFoldDB" id="A0A6V7R2Y9"/>
<comment type="similarity">
    <text evidence="4">Belongs to the flavoredoxin family.</text>
</comment>
<evidence type="ECO:0000256" key="4">
    <source>
        <dbReference type="ARBA" id="ARBA00038054"/>
    </source>
</evidence>
<keyword evidence="3" id="KW-0288">FMN</keyword>
<name>A0A6V7R2Y9_9STAP</name>
<dbReference type="PANTHER" id="PTHR33798">
    <property type="entry name" value="FLAVOPROTEIN OXYGENASE"/>
    <property type="match status" value="1"/>
</dbReference>
<evidence type="ECO:0000313" key="6">
    <source>
        <dbReference type="EMBL" id="CAD2071302.1"/>
    </source>
</evidence>
<dbReference type="InterPro" id="IPR002563">
    <property type="entry name" value="Flavin_Rdtase-like_dom"/>
</dbReference>
<evidence type="ECO:0000259" key="5">
    <source>
        <dbReference type="SMART" id="SM00903"/>
    </source>
</evidence>
<keyword evidence="2" id="KW-0285">Flavoprotein</keyword>
<evidence type="ECO:0000313" key="7">
    <source>
        <dbReference type="Proteomes" id="UP000589351"/>
    </source>
</evidence>
<sequence length="203" mass="22669">MQSYSSDELTIKEQNKILIGAIGPRPIALISSQSDEEVVNVAPFSYFNIISYRPAIVSVSVQRINGQMKDTARNIISNQEAVVHIVDEDNVALANQTSRHLPAEDSELNYANFTTVKSSVVKPPGLEEAKVRFETSLYNHTEIYNGDEVTADVLMLRIETFHLAKEIYDKDTGYIDVRKLAAVGRLAGQDYAKIGEFFSIERP</sequence>
<evidence type="ECO:0000256" key="2">
    <source>
        <dbReference type="ARBA" id="ARBA00022630"/>
    </source>
</evidence>
<dbReference type="InterPro" id="IPR012349">
    <property type="entry name" value="Split_barrel_FMN-bd"/>
</dbReference>
<evidence type="ECO:0000256" key="1">
    <source>
        <dbReference type="ARBA" id="ARBA00001917"/>
    </source>
</evidence>
<evidence type="ECO:0000256" key="3">
    <source>
        <dbReference type="ARBA" id="ARBA00022643"/>
    </source>
</evidence>
<gene>
    <name evidence="6" type="ORF">JEODO184_00196</name>
</gene>
<dbReference type="Pfam" id="PF01613">
    <property type="entry name" value="Flavin_Reduct"/>
    <property type="match status" value="1"/>
</dbReference>
<comment type="caution">
    <text evidence="6">The sequence shown here is derived from an EMBL/GenBank/DDBJ whole genome shotgun (WGS) entry which is preliminary data.</text>
</comment>
<keyword evidence="7" id="KW-1185">Reference proteome</keyword>
<dbReference type="Proteomes" id="UP000589351">
    <property type="component" value="Unassembled WGS sequence"/>
</dbReference>
<dbReference type="EMBL" id="CAJEWD010000003">
    <property type="protein sequence ID" value="CAD2071302.1"/>
    <property type="molecule type" value="Genomic_DNA"/>
</dbReference>
<dbReference type="PANTHER" id="PTHR33798:SF5">
    <property type="entry name" value="FLAVIN REDUCTASE LIKE DOMAIN-CONTAINING PROTEIN"/>
    <property type="match status" value="1"/>
</dbReference>
<dbReference type="RefSeq" id="WP_185124762.1">
    <property type="nucleotide sequence ID" value="NZ_CAJEWD010000003.1"/>
</dbReference>
<dbReference type="SUPFAM" id="SSF50475">
    <property type="entry name" value="FMN-binding split barrel"/>
    <property type="match status" value="1"/>
</dbReference>